<keyword evidence="10" id="KW-0251">Elongation factor</keyword>
<evidence type="ECO:0000256" key="2">
    <source>
        <dbReference type="ARBA" id="ARBA00015953"/>
    </source>
</evidence>
<dbReference type="PANTHER" id="PTHR43721">
    <property type="entry name" value="ELONGATION FACTOR TU-RELATED"/>
    <property type="match status" value="1"/>
</dbReference>
<evidence type="ECO:0000256" key="6">
    <source>
        <dbReference type="ARBA" id="ARBA00023134"/>
    </source>
</evidence>
<organism evidence="10 11">
    <name type="scientific">Eubacterium pyruvativorans</name>
    <dbReference type="NCBI Taxonomy" id="155865"/>
    <lineage>
        <taxon>Bacteria</taxon>
        <taxon>Bacillati</taxon>
        <taxon>Bacillota</taxon>
        <taxon>Clostridia</taxon>
        <taxon>Eubacteriales</taxon>
        <taxon>Eubacteriaceae</taxon>
        <taxon>Eubacterium</taxon>
    </lineage>
</organism>
<dbReference type="GO" id="GO:0005525">
    <property type="term" value="F:GTP binding"/>
    <property type="evidence" value="ECO:0007669"/>
    <property type="project" value="UniProtKB-KW"/>
</dbReference>
<dbReference type="RefSeq" id="WP_090470664.1">
    <property type="nucleotide sequence ID" value="NZ_FOWF01000007.1"/>
</dbReference>
<accession>A0A1I7GCU7</accession>
<dbReference type="Pfam" id="PF25461">
    <property type="entry name" value="Beta-barrel_SelB"/>
    <property type="match status" value="1"/>
</dbReference>
<dbReference type="Pfam" id="PF03144">
    <property type="entry name" value="GTP_EFTU_D2"/>
    <property type="match status" value="1"/>
</dbReference>
<dbReference type="InterPro" id="IPR005225">
    <property type="entry name" value="Small_GTP-bd"/>
</dbReference>
<dbReference type="Pfam" id="PF09107">
    <property type="entry name" value="WHD_3rd_SelB"/>
    <property type="match status" value="1"/>
</dbReference>
<keyword evidence="11" id="KW-1185">Reference proteome</keyword>
<proteinExistence type="predicted"/>
<dbReference type="PANTHER" id="PTHR43721:SF22">
    <property type="entry name" value="ELONGATION FACTOR TU, MITOCHONDRIAL"/>
    <property type="match status" value="1"/>
</dbReference>
<dbReference type="GO" id="GO:0003746">
    <property type="term" value="F:translation elongation factor activity"/>
    <property type="evidence" value="ECO:0007669"/>
    <property type="project" value="UniProtKB-KW"/>
</dbReference>
<dbReference type="InterPro" id="IPR036388">
    <property type="entry name" value="WH-like_DNA-bd_sf"/>
</dbReference>
<dbReference type="InterPro" id="IPR009001">
    <property type="entry name" value="Transl_elong_EF1A/Init_IF2_C"/>
</dbReference>
<dbReference type="InterPro" id="IPR057335">
    <property type="entry name" value="Beta-barrel_SelB"/>
</dbReference>
<protein>
    <recommendedName>
        <fullName evidence="2">Selenocysteine-specific elongation factor</fullName>
    </recommendedName>
    <alternativeName>
        <fullName evidence="8">SelB translation factor</fullName>
    </alternativeName>
</protein>
<evidence type="ECO:0000313" key="10">
    <source>
        <dbReference type="EMBL" id="SFU46161.1"/>
    </source>
</evidence>
<gene>
    <name evidence="10" type="ORF">SAMN05216508_10618</name>
</gene>
<dbReference type="InterPro" id="IPR027417">
    <property type="entry name" value="P-loop_NTPase"/>
</dbReference>
<dbReference type="PROSITE" id="PS00301">
    <property type="entry name" value="G_TR_1"/>
    <property type="match status" value="1"/>
</dbReference>
<dbReference type="InterPro" id="IPR036390">
    <property type="entry name" value="WH_DNA-bd_sf"/>
</dbReference>
<evidence type="ECO:0000259" key="9">
    <source>
        <dbReference type="PROSITE" id="PS51722"/>
    </source>
</evidence>
<dbReference type="SUPFAM" id="SSF50447">
    <property type="entry name" value="Translation proteins"/>
    <property type="match status" value="1"/>
</dbReference>
<evidence type="ECO:0000256" key="3">
    <source>
        <dbReference type="ARBA" id="ARBA00022490"/>
    </source>
</evidence>
<keyword evidence="3" id="KW-0963">Cytoplasm</keyword>
<evidence type="ECO:0000256" key="5">
    <source>
        <dbReference type="ARBA" id="ARBA00022917"/>
    </source>
</evidence>
<dbReference type="Gene3D" id="1.10.10.2770">
    <property type="match status" value="1"/>
</dbReference>
<evidence type="ECO:0000256" key="8">
    <source>
        <dbReference type="ARBA" id="ARBA00031615"/>
    </source>
</evidence>
<dbReference type="InterPro" id="IPR004161">
    <property type="entry name" value="EFTu-like_2"/>
</dbReference>
<dbReference type="OrthoDB" id="9804504at2"/>
<keyword evidence="4" id="KW-0547">Nucleotide-binding</keyword>
<dbReference type="Gene3D" id="1.10.10.10">
    <property type="entry name" value="Winged helix-like DNA-binding domain superfamily/Winged helix DNA-binding domain"/>
    <property type="match status" value="1"/>
</dbReference>
<dbReference type="Proteomes" id="UP000198817">
    <property type="component" value="Unassembled WGS sequence"/>
</dbReference>
<evidence type="ECO:0000256" key="4">
    <source>
        <dbReference type="ARBA" id="ARBA00022741"/>
    </source>
</evidence>
<dbReference type="EMBL" id="FPBT01000006">
    <property type="protein sequence ID" value="SFU46161.1"/>
    <property type="molecule type" value="Genomic_DNA"/>
</dbReference>
<evidence type="ECO:0000313" key="11">
    <source>
        <dbReference type="Proteomes" id="UP000198817"/>
    </source>
</evidence>
<dbReference type="SUPFAM" id="SSF46785">
    <property type="entry name" value="Winged helix' DNA-binding domain"/>
    <property type="match status" value="2"/>
</dbReference>
<sequence length="635" mass="71104">MKNIIVGTAGHVDHGKTWLIKALTGMDTDRLKEEKKRGITIENGFADFEIGDYNISIIDVPGHEKFIRNMLAGAGGIDLVLLVIGMDEGVMPQTVEHLHILSKLGIEKGILVFTKRDLVEDEDWIELVHEDAREMTAGTFLEGAPEIEVSAADGYHIEDLRQMIIREIDETTLKNQAEELFRLPIDRVFTIAGYGTVITGTLLEGTIRVGDEVMIYPEGTVTKVRNVQVHNEDVEAAYAGQRTAINLQGLKKDDVKRGDVLARPGSLKNSMMVDIRLELFEDIDREVLNNSRVHFYCGAAEAVGKVVLLDRDVAEPGDVCYAQMRMEDPLCVKRNDRFIVRFYSPVITIGGGRILDADPAKHKRNRENVLEELTILDTGSDREIAALYVRQAGWELISDRDLAMKLRLSLTETESILKGLEKDGVIRRMPDGRLIHEDFVGYAAASSKSILEDYHEKKRISPGMGAEEFRSRLAAELRISDGKLVAGLIGFLEQDGVIRIEGKTVALADFRVEYTPEMQKIRDQLAELYASKGFEMPTVEEALEGQKDPVNVRHILDAMAQDGQLVRLDHTYYMDGGCFRRALDIVRKTIAEKGSITLAEFRDSVGTTRKFAMAILAYMDNERITRLVGDERILG</sequence>
<dbReference type="SUPFAM" id="SSF50465">
    <property type="entry name" value="EF-Tu/eEF-1alpha/eIF2-gamma C-terminal domain"/>
    <property type="match status" value="1"/>
</dbReference>
<dbReference type="Pfam" id="PF09106">
    <property type="entry name" value="WHD_2nd_SelB"/>
    <property type="match status" value="1"/>
</dbReference>
<dbReference type="Gene3D" id="3.40.50.300">
    <property type="entry name" value="P-loop containing nucleotide triphosphate hydrolases"/>
    <property type="match status" value="1"/>
</dbReference>
<dbReference type="SUPFAM" id="SSF52540">
    <property type="entry name" value="P-loop containing nucleoside triphosphate hydrolases"/>
    <property type="match status" value="1"/>
</dbReference>
<dbReference type="GO" id="GO:0005829">
    <property type="term" value="C:cytosol"/>
    <property type="evidence" value="ECO:0007669"/>
    <property type="project" value="TreeGrafter"/>
</dbReference>
<dbReference type="Gene3D" id="2.40.30.10">
    <property type="entry name" value="Translation factors"/>
    <property type="match status" value="1"/>
</dbReference>
<dbReference type="InterPro" id="IPR015190">
    <property type="entry name" value="Elong_fac_SelB-wing-hlx_typ-2"/>
</dbReference>
<dbReference type="GO" id="GO:0003723">
    <property type="term" value="F:RNA binding"/>
    <property type="evidence" value="ECO:0007669"/>
    <property type="project" value="InterPro"/>
</dbReference>
<dbReference type="STRING" id="155865.SAMN05216515_10718"/>
<dbReference type="CDD" id="cd03696">
    <property type="entry name" value="SelB_II"/>
    <property type="match status" value="1"/>
</dbReference>
<dbReference type="InterPro" id="IPR015191">
    <property type="entry name" value="SelB_WHD4"/>
</dbReference>
<dbReference type="InterPro" id="IPR000795">
    <property type="entry name" value="T_Tr_GTP-bd_dom"/>
</dbReference>
<dbReference type="InterPro" id="IPR050055">
    <property type="entry name" value="EF-Tu_GTPase"/>
</dbReference>
<name>A0A1I7GCU7_9FIRM</name>
<comment type="function">
    <text evidence="7">Translation factor necessary for the incorporation of selenocysteine into proteins. It probably replaces EF-Tu for the insertion of selenocysteine directed by the UGA codon. SelB binds GTP and GDP.</text>
</comment>
<keyword evidence="6" id="KW-0342">GTP-binding</keyword>
<dbReference type="Pfam" id="PF00009">
    <property type="entry name" value="GTP_EFTU"/>
    <property type="match status" value="1"/>
</dbReference>
<keyword evidence="5" id="KW-0648">Protein biosynthesis</keyword>
<dbReference type="CDD" id="cd04171">
    <property type="entry name" value="SelB"/>
    <property type="match status" value="1"/>
</dbReference>
<dbReference type="AlphaFoldDB" id="A0A1I7GCU7"/>
<reference evidence="10 11" key="1">
    <citation type="submission" date="2016-10" db="EMBL/GenBank/DDBJ databases">
        <authorList>
            <person name="de Groot N.N."/>
        </authorList>
    </citation>
    <scope>NUCLEOTIDE SEQUENCE [LARGE SCALE GENOMIC DNA]</scope>
    <source>
        <strain evidence="10 11">KHGC13</strain>
    </source>
</reference>
<dbReference type="GO" id="GO:0001514">
    <property type="term" value="P:selenocysteine incorporation"/>
    <property type="evidence" value="ECO:0007669"/>
    <property type="project" value="InterPro"/>
</dbReference>
<dbReference type="InterPro" id="IPR031157">
    <property type="entry name" value="G_TR_CS"/>
</dbReference>
<dbReference type="GO" id="GO:0003924">
    <property type="term" value="F:GTPase activity"/>
    <property type="evidence" value="ECO:0007669"/>
    <property type="project" value="InterPro"/>
</dbReference>
<comment type="subcellular location">
    <subcellularLocation>
        <location evidence="1">Cytoplasm</location>
    </subcellularLocation>
</comment>
<dbReference type="InterPro" id="IPR004535">
    <property type="entry name" value="Transl_elong_SelB"/>
</dbReference>
<evidence type="ECO:0000256" key="1">
    <source>
        <dbReference type="ARBA" id="ARBA00004496"/>
    </source>
</evidence>
<dbReference type="NCBIfam" id="TIGR00475">
    <property type="entry name" value="selB"/>
    <property type="match status" value="1"/>
</dbReference>
<feature type="domain" description="Tr-type G" evidence="9">
    <location>
        <begin position="1"/>
        <end position="174"/>
    </location>
</feature>
<dbReference type="PROSITE" id="PS51722">
    <property type="entry name" value="G_TR_2"/>
    <property type="match status" value="1"/>
</dbReference>
<dbReference type="NCBIfam" id="TIGR00231">
    <property type="entry name" value="small_GTP"/>
    <property type="match status" value="1"/>
</dbReference>
<evidence type="ECO:0000256" key="7">
    <source>
        <dbReference type="ARBA" id="ARBA00025526"/>
    </source>
</evidence>
<dbReference type="CDD" id="cd15491">
    <property type="entry name" value="selB_III"/>
    <property type="match status" value="1"/>
</dbReference>
<dbReference type="InterPro" id="IPR009000">
    <property type="entry name" value="Transl_B-barrel_sf"/>
</dbReference>